<proteinExistence type="inferred from homology"/>
<evidence type="ECO:0000256" key="9">
    <source>
        <dbReference type="ARBA" id="ARBA00044878"/>
    </source>
</evidence>
<evidence type="ECO:0000256" key="24">
    <source>
        <dbReference type="ARBA" id="ARBA00046376"/>
    </source>
</evidence>
<comment type="catalytic activity">
    <reaction evidence="10">
        <text>L-alpha-aminoacyl-L-arginine(out) = L-alpha-aminoacyl-L-arginine(in)</text>
        <dbReference type="Rhea" id="RHEA:79367"/>
        <dbReference type="ChEBI" id="CHEBI:229968"/>
    </reaction>
</comment>
<comment type="catalytic activity">
    <reaction evidence="20">
        <text>L-lysyl-glycine(out) = L-lysyl-glycine(in)</text>
        <dbReference type="Rhea" id="RHEA:79407"/>
        <dbReference type="ChEBI" id="CHEBI:191202"/>
    </reaction>
</comment>
<feature type="transmembrane region" description="Helical" evidence="26">
    <location>
        <begin position="406"/>
        <end position="425"/>
    </location>
</feature>
<dbReference type="InterPro" id="IPR052187">
    <property type="entry name" value="MFSD1"/>
</dbReference>
<feature type="region of interest" description="Disordered" evidence="25">
    <location>
        <begin position="473"/>
        <end position="500"/>
    </location>
</feature>
<evidence type="ECO:0000256" key="19">
    <source>
        <dbReference type="ARBA" id="ARBA00044919"/>
    </source>
</evidence>
<dbReference type="InterPro" id="IPR036259">
    <property type="entry name" value="MFS_trans_sf"/>
</dbReference>
<evidence type="ECO:0000256" key="17">
    <source>
        <dbReference type="ARBA" id="ARBA00044903"/>
    </source>
</evidence>
<protein>
    <recommendedName>
        <fullName evidence="21">Lysosomal dipeptide transporter MFSD1</fullName>
    </recommendedName>
    <alternativeName>
        <fullName evidence="22">Major facilitator superfamily domain-containing protein 1</fullName>
    </alternativeName>
</protein>
<sequence>FTVIVTSCLFCIMMFNYFEYEAPTACSSFLVSVGNDPDALRRLFTSYTLAGTLFPLLCGILADKATCPTVILLLTVINFVGVICQSIGADPKNRAEGVLRAGRFLMGLACEAEQALMFAFVAKWFRYTTFPLTLMLLGIGARIGELCMLLLVPAITNSIVSEGGSSVGIRVIEVQETLCIVSGAISVVCAAVLFVMHIGAHDHIRTSGVIRVSTREIHVPTQSRIDYQSTTNSQRLTWATFKRCLTRRFLIATFCTAVCYAGLIPLLNMLPTAIKQDRWTSANYYLAVLIVVSIGCMGVAGIMCQRGKLIPVCMAGCMAQTLAGFVLWWLSTTYPDDSIPTDTTDAVSTTVSTLSTMIAGVSDHPEARFAMLVVALCLLGIALGSYAVGMWMLVVDACIAGPVPSLVGFSQCIQNIFILGCSLYFQRDTEEKAKSQYISDMMVMQGLGILCLCLCVIAHLERRKARRDMALMRGRASRHRKGHKHTRSKSSSGHDDIDMIPLVASRRTPPRYRLG</sequence>
<keyword evidence="6 26" id="KW-0472">Membrane</keyword>
<evidence type="ECO:0000256" key="4">
    <source>
        <dbReference type="ARBA" id="ARBA00022692"/>
    </source>
</evidence>
<evidence type="ECO:0000313" key="28">
    <source>
        <dbReference type="Proteomes" id="UP000265618"/>
    </source>
</evidence>
<evidence type="ECO:0000256" key="26">
    <source>
        <dbReference type="SAM" id="Phobius"/>
    </source>
</evidence>
<keyword evidence="28" id="KW-1185">Reference proteome</keyword>
<comment type="catalytic activity">
    <reaction evidence="17">
        <text>L-arginyl-glycine(out) = L-arginyl-glycine(in)</text>
        <dbReference type="Rhea" id="RHEA:79391"/>
        <dbReference type="ChEBI" id="CHEBI:229955"/>
    </reaction>
</comment>
<reference evidence="27 28" key="1">
    <citation type="journal article" date="2018" name="PLoS ONE">
        <title>The draft genome of Kipferlia bialata reveals reductive genome evolution in fornicate parasites.</title>
        <authorList>
            <person name="Tanifuji G."/>
            <person name="Takabayashi S."/>
            <person name="Kume K."/>
            <person name="Takagi M."/>
            <person name="Nakayama T."/>
            <person name="Kamikawa R."/>
            <person name="Inagaki Y."/>
            <person name="Hashimoto T."/>
        </authorList>
    </citation>
    <scope>NUCLEOTIDE SEQUENCE [LARGE SCALE GENOMIC DNA]</scope>
    <source>
        <strain evidence="27">NY0173</strain>
    </source>
</reference>
<feature type="transmembrane region" description="Helical" evidence="26">
    <location>
        <begin position="437"/>
        <end position="460"/>
    </location>
</feature>
<feature type="transmembrane region" description="Helical" evidence="26">
    <location>
        <begin position="249"/>
        <end position="270"/>
    </location>
</feature>
<dbReference type="InterPro" id="IPR011701">
    <property type="entry name" value="MFS"/>
</dbReference>
<feature type="transmembrane region" description="Helical" evidence="26">
    <location>
        <begin position="69"/>
        <end position="89"/>
    </location>
</feature>
<feature type="transmembrane region" description="Helical" evidence="26">
    <location>
        <begin position="282"/>
        <end position="302"/>
    </location>
</feature>
<evidence type="ECO:0000313" key="27">
    <source>
        <dbReference type="EMBL" id="GIQ83946.1"/>
    </source>
</evidence>
<comment type="caution">
    <text evidence="27">The sequence shown here is derived from an EMBL/GenBank/DDBJ whole genome shotgun (WGS) entry which is preliminary data.</text>
</comment>
<dbReference type="PANTHER" id="PTHR23512:SF3">
    <property type="entry name" value="MAJOR FACILITATOR SUPERFAMILY DOMAIN-CONTAINING PROTEIN 1"/>
    <property type="match status" value="1"/>
</dbReference>
<keyword evidence="5 26" id="KW-1133">Transmembrane helix</keyword>
<keyword evidence="7" id="KW-0458">Lysosome</keyword>
<comment type="catalytic activity">
    <reaction evidence="13">
        <text>L-alpha-aminoacyl-L-lysine(out) = L-alpha-aminoacyl-L-lysine(in)</text>
        <dbReference type="Rhea" id="RHEA:79383"/>
        <dbReference type="ChEBI" id="CHEBI:229966"/>
    </reaction>
</comment>
<feature type="compositionally biased region" description="Basic residues" evidence="25">
    <location>
        <begin position="475"/>
        <end position="488"/>
    </location>
</feature>
<feature type="transmembrane region" description="Helical" evidence="26">
    <location>
        <begin position="175"/>
        <end position="196"/>
    </location>
</feature>
<organism evidence="27 28">
    <name type="scientific">Kipferlia bialata</name>
    <dbReference type="NCBI Taxonomy" id="797122"/>
    <lineage>
        <taxon>Eukaryota</taxon>
        <taxon>Metamonada</taxon>
        <taxon>Carpediemonas-like organisms</taxon>
        <taxon>Kipferlia</taxon>
    </lineage>
</organism>
<evidence type="ECO:0000256" key="15">
    <source>
        <dbReference type="ARBA" id="ARBA00044899"/>
    </source>
</evidence>
<comment type="function">
    <text evidence="23">Lysosomal dipeptide uniporter that selectively exports lysine, arginine or histidine-containing dipeptides with a net positive charge from the lysosome lumen into the cytosol. Could play a role in a specific type of protein O-glycosylation indirectly regulating macrophages migration and tissue invasion. Also essential for liver homeostasis.</text>
</comment>
<name>A0A9K3CWJ1_9EUKA</name>
<evidence type="ECO:0000256" key="7">
    <source>
        <dbReference type="ARBA" id="ARBA00023228"/>
    </source>
</evidence>
<evidence type="ECO:0000256" key="1">
    <source>
        <dbReference type="ARBA" id="ARBA00004155"/>
    </source>
</evidence>
<dbReference type="Proteomes" id="UP000265618">
    <property type="component" value="Unassembled WGS sequence"/>
</dbReference>
<evidence type="ECO:0000256" key="5">
    <source>
        <dbReference type="ARBA" id="ARBA00022989"/>
    </source>
</evidence>
<comment type="catalytic activity">
    <reaction evidence="14">
        <text>L-aspartyl-L-lysine(out) = L-aspartyl-L-lysine(in)</text>
        <dbReference type="Rhea" id="RHEA:79411"/>
        <dbReference type="ChEBI" id="CHEBI:229953"/>
    </reaction>
</comment>
<keyword evidence="4 26" id="KW-0812">Transmembrane</keyword>
<dbReference type="EMBL" id="BDIP01001243">
    <property type="protein sequence ID" value="GIQ83946.1"/>
    <property type="molecule type" value="Genomic_DNA"/>
</dbReference>
<evidence type="ECO:0000256" key="11">
    <source>
        <dbReference type="ARBA" id="ARBA00044884"/>
    </source>
</evidence>
<evidence type="ECO:0000256" key="20">
    <source>
        <dbReference type="ARBA" id="ARBA00044924"/>
    </source>
</evidence>
<evidence type="ECO:0000256" key="23">
    <source>
        <dbReference type="ARBA" id="ARBA00045709"/>
    </source>
</evidence>
<evidence type="ECO:0000256" key="22">
    <source>
        <dbReference type="ARBA" id="ARBA00045018"/>
    </source>
</evidence>
<dbReference type="PANTHER" id="PTHR23512">
    <property type="entry name" value="MAJOR FACILITATOR SUPERFAMILY DOMAIN-CONTAINING PROTEIN 1"/>
    <property type="match status" value="1"/>
</dbReference>
<comment type="catalytic activity">
    <reaction evidence="18">
        <text>L-histidyl-L-alpha-amino acid(out) = L-histidyl-L-alpha-amino acid(in)</text>
        <dbReference type="Rhea" id="RHEA:79379"/>
        <dbReference type="ChEBI" id="CHEBI:229964"/>
    </reaction>
</comment>
<evidence type="ECO:0000256" key="2">
    <source>
        <dbReference type="ARBA" id="ARBA00008335"/>
    </source>
</evidence>
<feature type="transmembrane region" description="Helical" evidence="26">
    <location>
        <begin position="369"/>
        <end position="394"/>
    </location>
</feature>
<evidence type="ECO:0000256" key="14">
    <source>
        <dbReference type="ARBA" id="ARBA00044898"/>
    </source>
</evidence>
<comment type="catalytic activity">
    <reaction evidence="19">
        <text>L-alanyl-L-lysine(out) = L-alanyl-L-lysine(in)</text>
        <dbReference type="Rhea" id="RHEA:79415"/>
        <dbReference type="ChEBI" id="CHEBI:192470"/>
    </reaction>
</comment>
<comment type="catalytic activity">
    <reaction evidence="11">
        <text>L-alpha-aminoacyl-L-histidine(out) = L-alpha-aminoacyl-L-histidine(in)</text>
        <dbReference type="Rhea" id="RHEA:79375"/>
        <dbReference type="ChEBI" id="CHEBI:229967"/>
    </reaction>
</comment>
<evidence type="ECO:0000256" key="25">
    <source>
        <dbReference type="SAM" id="MobiDB-lite"/>
    </source>
</evidence>
<evidence type="ECO:0000256" key="6">
    <source>
        <dbReference type="ARBA" id="ARBA00023136"/>
    </source>
</evidence>
<evidence type="ECO:0000256" key="13">
    <source>
        <dbReference type="ARBA" id="ARBA00044893"/>
    </source>
</evidence>
<evidence type="ECO:0000256" key="16">
    <source>
        <dbReference type="ARBA" id="ARBA00044900"/>
    </source>
</evidence>
<accession>A0A9K3CWJ1</accession>
<evidence type="ECO:0000256" key="8">
    <source>
        <dbReference type="ARBA" id="ARBA00044876"/>
    </source>
</evidence>
<feature type="non-terminal residue" evidence="27">
    <location>
        <position position="515"/>
    </location>
</feature>
<evidence type="ECO:0000256" key="18">
    <source>
        <dbReference type="ARBA" id="ARBA00044912"/>
    </source>
</evidence>
<dbReference type="Pfam" id="PF07690">
    <property type="entry name" value="MFS_1"/>
    <property type="match status" value="1"/>
</dbReference>
<keyword evidence="3" id="KW-0813">Transport</keyword>
<dbReference type="GO" id="GO:0005765">
    <property type="term" value="C:lysosomal membrane"/>
    <property type="evidence" value="ECO:0007669"/>
    <property type="project" value="UniProtKB-SubCell"/>
</dbReference>
<feature type="transmembrane region" description="Helical" evidence="26">
    <location>
        <begin position="44"/>
        <end position="62"/>
    </location>
</feature>
<dbReference type="SUPFAM" id="SSF103473">
    <property type="entry name" value="MFS general substrate transporter"/>
    <property type="match status" value="1"/>
</dbReference>
<dbReference type="GO" id="GO:0022857">
    <property type="term" value="F:transmembrane transporter activity"/>
    <property type="evidence" value="ECO:0007669"/>
    <property type="project" value="InterPro"/>
</dbReference>
<gene>
    <name evidence="27" type="ORF">KIPB_005353</name>
</gene>
<comment type="subcellular location">
    <subcellularLocation>
        <location evidence="1">Lysosome membrane</location>
        <topology evidence="1">Multi-pass membrane protein</topology>
    </subcellularLocation>
</comment>
<comment type="catalytic activity">
    <reaction evidence="16">
        <text>L-lysyl-L-lysine(out) = L-lysyl-L-lysine(in)</text>
        <dbReference type="Rhea" id="RHEA:79403"/>
        <dbReference type="ChEBI" id="CHEBI:229956"/>
    </reaction>
</comment>
<dbReference type="AlphaFoldDB" id="A0A9K3CWJ1"/>
<dbReference type="Gene3D" id="1.20.1250.20">
    <property type="entry name" value="MFS general substrate transporter like domains"/>
    <property type="match status" value="1"/>
</dbReference>
<feature type="transmembrane region" description="Helical" evidence="26">
    <location>
        <begin position="101"/>
        <end position="122"/>
    </location>
</feature>
<evidence type="ECO:0000256" key="3">
    <source>
        <dbReference type="ARBA" id="ARBA00022448"/>
    </source>
</evidence>
<evidence type="ECO:0000256" key="12">
    <source>
        <dbReference type="ARBA" id="ARBA00044891"/>
    </source>
</evidence>
<dbReference type="CDD" id="cd06174">
    <property type="entry name" value="MFS"/>
    <property type="match status" value="1"/>
</dbReference>
<comment type="similarity">
    <text evidence="2">Belongs to the major facilitator superfamily.</text>
</comment>
<comment type="catalytic activity">
    <reaction evidence="8">
        <text>L-lysyl-L-alanine(out) = L-lysyl-L-alanine(in)</text>
        <dbReference type="Rhea" id="RHEA:79399"/>
        <dbReference type="ChEBI" id="CHEBI:229954"/>
    </reaction>
</comment>
<comment type="catalytic activity">
    <reaction evidence="12">
        <text>L-lysyl-L-alpha-amino acid(out) = L-lysyl-L-alpha-amino acid(in)</text>
        <dbReference type="Rhea" id="RHEA:79387"/>
        <dbReference type="ChEBI" id="CHEBI:229965"/>
    </reaction>
</comment>
<feature type="transmembrane region" description="Helical" evidence="26">
    <location>
        <begin position="309"/>
        <end position="330"/>
    </location>
</feature>
<evidence type="ECO:0000256" key="21">
    <source>
        <dbReference type="ARBA" id="ARBA00044985"/>
    </source>
</evidence>
<comment type="subunit">
    <text evidence="24">Homodimer. Interacts with lysosomal protein GLMP (via lumenal domain); the interaction starts while both proteins are still in the endoplasmic reticulum and is required for stabilization of MFSD1 in lysosomes but has no direct effect on its targeting to lysosomes or transporter activity.</text>
</comment>
<comment type="catalytic activity">
    <reaction evidence="9">
        <text>L-histidyl-glycine(out) = L-histidyl-glycine(in)</text>
        <dbReference type="Rhea" id="RHEA:79395"/>
        <dbReference type="ChEBI" id="CHEBI:229957"/>
    </reaction>
</comment>
<feature type="transmembrane region" description="Helical" evidence="26">
    <location>
        <begin position="134"/>
        <end position="155"/>
    </location>
</feature>
<comment type="catalytic activity">
    <reaction evidence="15">
        <text>L-arginyl-L-alpha-amino acid(out) = L-arginyl-L-alpha-amino acid(in)</text>
        <dbReference type="Rhea" id="RHEA:79371"/>
        <dbReference type="ChEBI" id="CHEBI:84315"/>
    </reaction>
</comment>
<evidence type="ECO:0000256" key="10">
    <source>
        <dbReference type="ARBA" id="ARBA00044881"/>
    </source>
</evidence>